<accession>A0ABS6KMB9</accession>
<sequence length="186" mass="20762">MTTDPKRMSLDELDSVADQARAYLAHLEQARADQPERLAKARSEADEARGWSLIEEPWNTLISALPTYNSDGQRTGDALMLPSITGKELFGARLAFDMLDCGEDQDRLEEVKTRYFTELRGDTGLLFLVCMAALDTIAGHIVPQMVDELETHASNYDVRVMLAEARTKAWNGRVSELRGPHDEAGH</sequence>
<organism evidence="1 2">
    <name type="scientific">[Mycobacterium] fortunisiensis</name>
    <dbReference type="NCBI Taxonomy" id="2600579"/>
    <lineage>
        <taxon>Bacteria</taxon>
        <taxon>Bacillati</taxon>
        <taxon>Actinomycetota</taxon>
        <taxon>Actinomycetes</taxon>
        <taxon>Mycobacteriales</taxon>
        <taxon>Mycobacteriaceae</taxon>
        <taxon>Mycolicibacterium</taxon>
    </lineage>
</organism>
<proteinExistence type="predicted"/>
<comment type="caution">
    <text evidence="1">The sequence shown here is derived from an EMBL/GenBank/DDBJ whole genome shotgun (WGS) entry which is preliminary data.</text>
</comment>
<reference evidence="1 2" key="1">
    <citation type="journal article" date="2021" name="Sci. Rep.">
        <title>Phenotypic and genomic hallmarks of a novel, potentially pathogenic rapidly growing Mycobacterium species related to the Mycobacterium fortuitum complex.</title>
        <authorList>
            <person name="Gharbi R."/>
            <person name="Khanna V."/>
            <person name="Frigui W."/>
            <person name="Mhenni B."/>
            <person name="Brosch R."/>
            <person name="Mardassi H."/>
        </authorList>
    </citation>
    <scope>NUCLEOTIDE SEQUENCE [LARGE SCALE GENOMIC DNA]</scope>
    <source>
        <strain evidence="1 2">TNTM28</strain>
    </source>
</reference>
<dbReference type="RefSeq" id="WP_217157552.1">
    <property type="nucleotide sequence ID" value="NZ_VOMB01000016.1"/>
</dbReference>
<dbReference type="Proteomes" id="UP000812982">
    <property type="component" value="Unassembled WGS sequence"/>
</dbReference>
<dbReference type="EMBL" id="VOMB01000016">
    <property type="protein sequence ID" value="MBU9764745.1"/>
    <property type="molecule type" value="Genomic_DNA"/>
</dbReference>
<keyword evidence="2" id="KW-1185">Reference proteome</keyword>
<evidence type="ECO:0000313" key="2">
    <source>
        <dbReference type="Proteomes" id="UP000812982"/>
    </source>
</evidence>
<evidence type="ECO:0000313" key="1">
    <source>
        <dbReference type="EMBL" id="MBU9764745.1"/>
    </source>
</evidence>
<gene>
    <name evidence="1" type="ORF">FR943_12920</name>
</gene>
<protein>
    <submittedName>
        <fullName evidence="1">Uncharacterized protein</fullName>
    </submittedName>
</protein>
<name>A0ABS6KMB9_9MYCO</name>